<dbReference type="InterPro" id="IPR017896">
    <property type="entry name" value="4Fe4S_Fe-S-bd"/>
</dbReference>
<dbReference type="AlphaFoldDB" id="A0A1M6DB20"/>
<dbReference type="Gene3D" id="3.50.50.60">
    <property type="entry name" value="FAD/NAD(P)-binding domain"/>
    <property type="match status" value="2"/>
</dbReference>
<evidence type="ECO:0000256" key="8">
    <source>
        <dbReference type="ARBA" id="ARBA00023014"/>
    </source>
</evidence>
<dbReference type="SUPFAM" id="SSF51905">
    <property type="entry name" value="FAD/NAD(P)-binding domain"/>
    <property type="match status" value="1"/>
</dbReference>
<dbReference type="Pfam" id="PF00037">
    <property type="entry name" value="Fer4"/>
    <property type="match status" value="1"/>
</dbReference>
<evidence type="ECO:0000256" key="6">
    <source>
        <dbReference type="ARBA" id="ARBA00023002"/>
    </source>
</evidence>
<dbReference type="Gene3D" id="3.40.50.720">
    <property type="entry name" value="NAD(P)-binding Rossmann-like Domain"/>
    <property type="match status" value="1"/>
</dbReference>
<keyword evidence="6" id="KW-0560">Oxidoreductase</keyword>
<sequence length="1041" mass="114779">MEEELEGSKGQLVKNLAGSNFGDVMVVGGGISGIQAALDLATAGFKVYLVEKSPTIGGKMSQLDKTFPTNDCSMCIESPKFSECNRHPNIEIMTYTEVDSVEGEAGDFKVTLIKKPRYVIESKCTGCTICVEYCPVKSPDRFNQEISKNKAIHIYFAQATPLVSYIDESCLFLKEKKCTICQSVCKSHAIDFNQTAEKVEVKVGAIVLSPGFEPFDPKLKNDYGYGKFENVVTSLDYERLLCATGPYEGEILRASDKKHPHKIAWIHCVGSRTVIPGGNSYCSGVCCTYTQKQVILTKDHDDEAECTIFHNDIRSYGKDFERFYQRTEKLPGIRFVRSYVSIGKEIPESKNVTIRYSTLEEGVKEEEFDMVVLSVGLNPPADVMGLANKFGIELNSHGFCKTNPVNPMETSRPGIFISGAFQGPVDIPESVVTASGAGSQCGELLDYRRGGLAKARVYPPERDTSKEEPRVGVYVCHCGANIGRIVDVPSTVEYALTLPNVVHAEDSLFICSTEAAAKLSKSIREKGLNRVVVAACTPRTHEPLFRDTLREAGINQYYYDMANIREHCSWVHSKEKEKATQKAQDIVRMSVARACRLEPLQEFDLPVNKAVLVLGGGLAGLTSALSVANQGHEVYLVEKDTDLGGMARRIHYTLEGLNVQQYLSDVIRKVYQHPLIHVYTEAAIAETGGFVGNFVTKVKSKGRLAEISHGATILATGAEIYQPAEYLYGEDERVMTHLELEGKIAQGDERLLNSQSLVMIQCVGCRNEDRNYCSRICCSESIKNALKLKELNPQMDIYILFRDIRTYGFKEDYYREAASKDVRFIRYEPQDKPQVEATVNEDGRSVLRVRVTDLVLGKKLEMDADALALAAAVIPSAGSQEATKLFKVNTSLDGFFQEAHVKLRPVDFSTDGIYLCGIAHYPKHISETISQAYGAAGRVLTLLSHDTVVASGSVCEVNESHCISCGACIAACTYGAIEFHDTPQGRKAVVNPVLCKGDGLCNAKCPTRAISLKHYTNDELMSQIDAAIPRLVESPLVNSFN</sequence>
<keyword evidence="3" id="KW-0004">4Fe-4S</keyword>
<dbReference type="GO" id="GO:0051539">
    <property type="term" value="F:4 iron, 4 sulfur cluster binding"/>
    <property type="evidence" value="ECO:0007669"/>
    <property type="project" value="UniProtKB-KW"/>
</dbReference>
<keyword evidence="7" id="KW-0408">Iron</keyword>
<name>A0A1M6DB20_9FIRM</name>
<dbReference type="Proteomes" id="UP000183954">
    <property type="component" value="Unassembled WGS sequence"/>
</dbReference>
<dbReference type="InterPro" id="IPR017900">
    <property type="entry name" value="4Fe4S_Fe_S_CS"/>
</dbReference>
<keyword evidence="5" id="KW-0285">Flavoprotein</keyword>
<reference evidence="11" key="1">
    <citation type="submission" date="2016-11" db="EMBL/GenBank/DDBJ databases">
        <authorList>
            <person name="Varghese N."/>
            <person name="Submissions S."/>
        </authorList>
    </citation>
    <scope>NUCLEOTIDE SEQUENCE [LARGE SCALE GENOMIC DNA]</scope>
    <source>
        <strain evidence="11">DSM 15449</strain>
    </source>
</reference>
<dbReference type="PANTHER" id="PTHR43498">
    <property type="entry name" value="FERREDOXIN:COB-COM HETERODISULFIDE REDUCTASE SUBUNIT A"/>
    <property type="match status" value="1"/>
</dbReference>
<dbReference type="Pfam" id="PF07992">
    <property type="entry name" value="Pyr_redox_2"/>
    <property type="match status" value="1"/>
</dbReference>
<evidence type="ECO:0000256" key="1">
    <source>
        <dbReference type="ARBA" id="ARBA00001974"/>
    </source>
</evidence>
<dbReference type="STRING" id="1121420.SAMN02746098_04495"/>
<comment type="similarity">
    <text evidence="2">Belongs to the HdrA family.</text>
</comment>
<dbReference type="Pfam" id="PF12831">
    <property type="entry name" value="FAD_oxidored"/>
    <property type="match status" value="1"/>
</dbReference>
<dbReference type="SUPFAM" id="SSF51971">
    <property type="entry name" value="Nucleotide-binding domain"/>
    <property type="match status" value="1"/>
</dbReference>
<dbReference type="RefSeq" id="WP_073032356.1">
    <property type="nucleotide sequence ID" value="NZ_FQXJ01000023.1"/>
</dbReference>
<comment type="cofactor">
    <cofactor evidence="1">
        <name>FAD</name>
        <dbReference type="ChEBI" id="CHEBI:57692"/>
    </cofactor>
</comment>
<keyword evidence="8" id="KW-0411">Iron-sulfur</keyword>
<feature type="domain" description="4Fe-4S ferredoxin-type" evidence="9">
    <location>
        <begin position="986"/>
        <end position="1015"/>
    </location>
</feature>
<dbReference type="PROSITE" id="PS00198">
    <property type="entry name" value="4FE4S_FER_1"/>
    <property type="match status" value="1"/>
</dbReference>
<keyword evidence="11" id="KW-1185">Reference proteome</keyword>
<evidence type="ECO:0000256" key="2">
    <source>
        <dbReference type="ARBA" id="ARBA00006561"/>
    </source>
</evidence>
<dbReference type="Pfam" id="PF12838">
    <property type="entry name" value="Fer4_7"/>
    <property type="match status" value="1"/>
</dbReference>
<dbReference type="SUPFAM" id="SSF54862">
    <property type="entry name" value="4Fe-4S ferredoxins"/>
    <property type="match status" value="1"/>
</dbReference>
<evidence type="ECO:0000256" key="4">
    <source>
        <dbReference type="ARBA" id="ARBA00022723"/>
    </source>
</evidence>
<evidence type="ECO:0000256" key="3">
    <source>
        <dbReference type="ARBA" id="ARBA00022485"/>
    </source>
</evidence>
<dbReference type="PANTHER" id="PTHR43498:SF1">
    <property type="entry name" value="COB--COM HETERODISULFIDE REDUCTASE IRON-SULFUR SUBUNIT A"/>
    <property type="match status" value="1"/>
</dbReference>
<dbReference type="GO" id="GO:0046872">
    <property type="term" value="F:metal ion binding"/>
    <property type="evidence" value="ECO:0007669"/>
    <property type="project" value="UniProtKB-KW"/>
</dbReference>
<feature type="domain" description="4Fe-4S ferredoxin-type" evidence="9">
    <location>
        <begin position="953"/>
        <end position="982"/>
    </location>
</feature>
<proteinExistence type="inferred from homology"/>
<protein>
    <submittedName>
        <fullName evidence="10">Tungsten-dependent benzoyl-CoA reductase-related protein bamE</fullName>
    </submittedName>
</protein>
<evidence type="ECO:0000256" key="5">
    <source>
        <dbReference type="ARBA" id="ARBA00022827"/>
    </source>
</evidence>
<evidence type="ECO:0000256" key="7">
    <source>
        <dbReference type="ARBA" id="ARBA00023004"/>
    </source>
</evidence>
<dbReference type="Gene3D" id="3.30.70.20">
    <property type="match status" value="2"/>
</dbReference>
<dbReference type="OrthoDB" id="10014at2"/>
<evidence type="ECO:0000313" key="11">
    <source>
        <dbReference type="Proteomes" id="UP000183954"/>
    </source>
</evidence>
<dbReference type="PROSITE" id="PS51379">
    <property type="entry name" value="4FE4S_FER_2"/>
    <property type="match status" value="3"/>
</dbReference>
<dbReference type="InterPro" id="IPR039650">
    <property type="entry name" value="HdrA-like"/>
</dbReference>
<dbReference type="InterPro" id="IPR023753">
    <property type="entry name" value="FAD/NAD-binding_dom"/>
</dbReference>
<keyword evidence="4" id="KW-0479">Metal-binding</keyword>
<gene>
    <name evidence="10" type="ORF">SAMN02746098_04495</name>
</gene>
<organism evidence="10 11">
    <name type="scientific">Desulfosporosinus lacus DSM 15449</name>
    <dbReference type="NCBI Taxonomy" id="1121420"/>
    <lineage>
        <taxon>Bacteria</taxon>
        <taxon>Bacillati</taxon>
        <taxon>Bacillota</taxon>
        <taxon>Clostridia</taxon>
        <taxon>Eubacteriales</taxon>
        <taxon>Desulfitobacteriaceae</taxon>
        <taxon>Desulfosporosinus</taxon>
    </lineage>
</organism>
<feature type="domain" description="4Fe-4S ferredoxin-type" evidence="9">
    <location>
        <begin position="114"/>
        <end position="145"/>
    </location>
</feature>
<evidence type="ECO:0000313" key="10">
    <source>
        <dbReference type="EMBL" id="SHI70434.1"/>
    </source>
</evidence>
<keyword evidence="5" id="KW-0274">FAD</keyword>
<dbReference type="GO" id="GO:0016491">
    <property type="term" value="F:oxidoreductase activity"/>
    <property type="evidence" value="ECO:0007669"/>
    <property type="project" value="UniProtKB-KW"/>
</dbReference>
<accession>A0A1M6DB20</accession>
<dbReference type="EMBL" id="FQXJ01000023">
    <property type="protein sequence ID" value="SHI70434.1"/>
    <property type="molecule type" value="Genomic_DNA"/>
</dbReference>
<dbReference type="InterPro" id="IPR036188">
    <property type="entry name" value="FAD/NAD-bd_sf"/>
</dbReference>
<evidence type="ECO:0000259" key="9">
    <source>
        <dbReference type="PROSITE" id="PS51379"/>
    </source>
</evidence>